<keyword evidence="3" id="KW-0813">Transport</keyword>
<comment type="similarity">
    <text evidence="2">Belongs to the bacterial solute-binding protein 5 family.</text>
</comment>
<dbReference type="GO" id="GO:0043190">
    <property type="term" value="C:ATP-binding cassette (ABC) transporter complex"/>
    <property type="evidence" value="ECO:0007669"/>
    <property type="project" value="InterPro"/>
</dbReference>
<keyword evidence="8" id="KW-1185">Reference proteome</keyword>
<dbReference type="GO" id="GO:1904680">
    <property type="term" value="F:peptide transmembrane transporter activity"/>
    <property type="evidence" value="ECO:0007669"/>
    <property type="project" value="TreeGrafter"/>
</dbReference>
<dbReference type="FunFam" id="3.90.76.10:FF:000001">
    <property type="entry name" value="Oligopeptide ABC transporter substrate-binding protein"/>
    <property type="match status" value="1"/>
</dbReference>
<feature type="region of interest" description="Disordered" evidence="5">
    <location>
        <begin position="36"/>
        <end position="59"/>
    </location>
</feature>
<dbReference type="Gene3D" id="3.10.105.10">
    <property type="entry name" value="Dipeptide-binding Protein, Domain 3"/>
    <property type="match status" value="1"/>
</dbReference>
<comment type="caution">
    <text evidence="7">The sequence shown here is derived from an EMBL/GenBank/DDBJ whole genome shotgun (WGS) entry which is preliminary data.</text>
</comment>
<dbReference type="SUPFAM" id="SSF53850">
    <property type="entry name" value="Periplasmic binding protein-like II"/>
    <property type="match status" value="1"/>
</dbReference>
<organism evidence="7 8">
    <name type="scientific">Bisgaardia hudsonensis</name>
    <dbReference type="NCBI Taxonomy" id="109472"/>
    <lineage>
        <taxon>Bacteria</taxon>
        <taxon>Pseudomonadati</taxon>
        <taxon>Pseudomonadota</taxon>
        <taxon>Gammaproteobacteria</taxon>
        <taxon>Pasteurellales</taxon>
        <taxon>Pasteurellaceae</taxon>
        <taxon>Bisgaardia</taxon>
    </lineage>
</organism>
<feature type="compositionally biased region" description="Polar residues" evidence="5">
    <location>
        <begin position="36"/>
        <end position="49"/>
    </location>
</feature>
<dbReference type="EMBL" id="SLXI01000002">
    <property type="protein sequence ID" value="TCP13483.1"/>
    <property type="molecule type" value="Genomic_DNA"/>
</dbReference>
<dbReference type="OrthoDB" id="9801912at2"/>
<evidence type="ECO:0000256" key="1">
    <source>
        <dbReference type="ARBA" id="ARBA00004196"/>
    </source>
</evidence>
<proteinExistence type="inferred from homology"/>
<evidence type="ECO:0000313" key="7">
    <source>
        <dbReference type="EMBL" id="TCP13483.1"/>
    </source>
</evidence>
<dbReference type="InterPro" id="IPR039424">
    <property type="entry name" value="SBP_5"/>
</dbReference>
<evidence type="ECO:0000256" key="3">
    <source>
        <dbReference type="ARBA" id="ARBA00022448"/>
    </source>
</evidence>
<dbReference type="PANTHER" id="PTHR30290">
    <property type="entry name" value="PERIPLASMIC BINDING COMPONENT OF ABC TRANSPORTER"/>
    <property type="match status" value="1"/>
</dbReference>
<evidence type="ECO:0000256" key="5">
    <source>
        <dbReference type="SAM" id="MobiDB-lite"/>
    </source>
</evidence>
<dbReference type="GO" id="GO:0030288">
    <property type="term" value="C:outer membrane-bounded periplasmic space"/>
    <property type="evidence" value="ECO:0007669"/>
    <property type="project" value="TreeGrafter"/>
</dbReference>
<feature type="domain" description="Solute-binding protein family 5" evidence="6">
    <location>
        <begin position="105"/>
        <end position="445"/>
    </location>
</feature>
<dbReference type="InterPro" id="IPR030678">
    <property type="entry name" value="Peptide/Ni-bd"/>
</dbReference>
<protein>
    <submittedName>
        <fullName evidence="7">Peptide/nickel transport system substrate-binding protein</fullName>
    </submittedName>
</protein>
<dbReference type="Pfam" id="PF00496">
    <property type="entry name" value="SBP_bac_5"/>
    <property type="match status" value="1"/>
</dbReference>
<dbReference type="InterPro" id="IPR000914">
    <property type="entry name" value="SBP_5_dom"/>
</dbReference>
<dbReference type="AlphaFoldDB" id="A0A4R2N1S9"/>
<sequence>MAYPKFFIKQVSIIKILFYSTFFMLFSCDQKQHNSPVNHSSNQQYSETNIPKFANNPPTSRSREVLIRAVYGDLVNRPELLENQNQSAFLRDIFEGLVGYDTNGNIVPAVAESWQTEDNKNWVFILRENAKWSNGEPVTAEDFVKSWQKLALSNSPLKNYLAFMNIKNAKLVIENTTLTEPLGISAIDKRILLIELDKATPYLPEMLVHSSLLPQYFGEQQGTIGNGAYQVLNQENDLVHLIKNSYYWDKQNVSFNFVDYKKITDEKNINNIDLWINPKYKDQTDIHFLPKQCLYFYTFNFSHQQLQHLAIRQALKAMISNKNITPNHMLPLNSILPRSLQQESQAAWSYVLVEKLLKEANITEKVPLRFKLVYDNGEIHSDIAKRLTQMWSQSDLLRIDTAQVSYDELLKRRATGDFDLIRAGWCSDYKEPSAFLNQFHSHSADNQVGYNNPRVDELLDESIKIISPEKRTALYQQIVDELQKDVVILPIFQYTIPYYWHSSVLGINDENDTGVIYSKDLYRKLETQTRR</sequence>
<evidence type="ECO:0000259" key="6">
    <source>
        <dbReference type="Pfam" id="PF00496"/>
    </source>
</evidence>
<dbReference type="PIRSF" id="PIRSF002741">
    <property type="entry name" value="MppA"/>
    <property type="match status" value="1"/>
</dbReference>
<evidence type="ECO:0000256" key="4">
    <source>
        <dbReference type="ARBA" id="ARBA00022729"/>
    </source>
</evidence>
<reference evidence="7 8" key="1">
    <citation type="submission" date="2019-03" db="EMBL/GenBank/DDBJ databases">
        <title>Genomic Encyclopedia of Type Strains, Phase IV (KMG-IV): sequencing the most valuable type-strain genomes for metagenomic binning, comparative biology and taxonomic classification.</title>
        <authorList>
            <person name="Goeker M."/>
        </authorList>
    </citation>
    <scope>NUCLEOTIDE SEQUENCE [LARGE SCALE GENOMIC DNA]</scope>
    <source>
        <strain evidence="7 8">DSM 28231</strain>
    </source>
</reference>
<comment type="subcellular location">
    <subcellularLocation>
        <location evidence="1">Cell envelope</location>
    </subcellularLocation>
</comment>
<gene>
    <name evidence="7" type="ORF">EV697_102369</name>
</gene>
<dbReference type="Gene3D" id="3.40.190.10">
    <property type="entry name" value="Periplasmic binding protein-like II"/>
    <property type="match status" value="1"/>
</dbReference>
<keyword evidence="4" id="KW-0732">Signal</keyword>
<evidence type="ECO:0000313" key="8">
    <source>
        <dbReference type="Proteomes" id="UP000294841"/>
    </source>
</evidence>
<dbReference type="Proteomes" id="UP000294841">
    <property type="component" value="Unassembled WGS sequence"/>
</dbReference>
<dbReference type="Gene3D" id="3.90.76.10">
    <property type="entry name" value="Dipeptide-binding Protein, Domain 1"/>
    <property type="match status" value="1"/>
</dbReference>
<dbReference type="GO" id="GO:0015833">
    <property type="term" value="P:peptide transport"/>
    <property type="evidence" value="ECO:0007669"/>
    <property type="project" value="TreeGrafter"/>
</dbReference>
<dbReference type="PROSITE" id="PS51257">
    <property type="entry name" value="PROKAR_LIPOPROTEIN"/>
    <property type="match status" value="1"/>
</dbReference>
<dbReference type="PANTHER" id="PTHR30290:SF10">
    <property type="entry name" value="PERIPLASMIC OLIGOPEPTIDE-BINDING PROTEIN-RELATED"/>
    <property type="match status" value="1"/>
</dbReference>
<evidence type="ECO:0000256" key="2">
    <source>
        <dbReference type="ARBA" id="ARBA00005695"/>
    </source>
</evidence>
<accession>A0A4R2N1S9</accession>
<dbReference type="CDD" id="cd08504">
    <property type="entry name" value="PBP2_OppA"/>
    <property type="match status" value="1"/>
</dbReference>
<name>A0A4R2N1S9_9PAST</name>